<name>A0A642C479_BACOV</name>
<evidence type="ECO:0000256" key="4">
    <source>
        <dbReference type="ARBA" id="ARBA00023136"/>
    </source>
</evidence>
<dbReference type="EMBL" id="VWFO01000865">
    <property type="protein sequence ID" value="KAA4642992.1"/>
    <property type="molecule type" value="Genomic_DNA"/>
</dbReference>
<dbReference type="Proteomes" id="UP000435985">
    <property type="component" value="Unassembled WGS sequence"/>
</dbReference>
<dbReference type="SUPFAM" id="SSF48452">
    <property type="entry name" value="TPR-like"/>
    <property type="match status" value="1"/>
</dbReference>
<organism evidence="7 8">
    <name type="scientific">Bacteroides ovatus</name>
    <dbReference type="NCBI Taxonomy" id="28116"/>
    <lineage>
        <taxon>Bacteria</taxon>
        <taxon>Pseudomonadati</taxon>
        <taxon>Bacteroidota</taxon>
        <taxon>Bacteroidia</taxon>
        <taxon>Bacteroidales</taxon>
        <taxon>Bacteroidaceae</taxon>
        <taxon>Bacteroides</taxon>
    </lineage>
</organism>
<dbReference type="InterPro" id="IPR011990">
    <property type="entry name" value="TPR-like_helical_dom_sf"/>
</dbReference>
<evidence type="ECO:0000259" key="6">
    <source>
        <dbReference type="Pfam" id="PF07980"/>
    </source>
</evidence>
<comment type="subcellular location">
    <subcellularLocation>
        <location evidence="1">Cell outer membrane</location>
    </subcellularLocation>
</comment>
<evidence type="ECO:0000313" key="7">
    <source>
        <dbReference type="EMBL" id="KAA4642992.1"/>
    </source>
</evidence>
<proteinExistence type="inferred from homology"/>
<feature type="domain" description="RagB/SusD" evidence="6">
    <location>
        <begin position="26"/>
        <end position="197"/>
    </location>
</feature>
<gene>
    <name evidence="7" type="ORF">F3B98_34135</name>
</gene>
<accession>A0A642C479</accession>
<evidence type="ECO:0000256" key="3">
    <source>
        <dbReference type="ARBA" id="ARBA00022729"/>
    </source>
</evidence>
<dbReference type="Pfam" id="PF07980">
    <property type="entry name" value="SusD_RagB"/>
    <property type="match status" value="1"/>
</dbReference>
<evidence type="ECO:0000256" key="1">
    <source>
        <dbReference type="ARBA" id="ARBA00004442"/>
    </source>
</evidence>
<dbReference type="GO" id="GO:0009279">
    <property type="term" value="C:cell outer membrane"/>
    <property type="evidence" value="ECO:0007669"/>
    <property type="project" value="UniProtKB-SubCell"/>
</dbReference>
<reference evidence="7 8" key="1">
    <citation type="journal article" date="2019" name="Nat. Med.">
        <title>A library of human gut bacterial isolates paired with longitudinal multiomics data enables mechanistic microbiome research.</title>
        <authorList>
            <person name="Poyet M."/>
            <person name="Groussin M."/>
            <person name="Gibbons S.M."/>
            <person name="Avila-Pacheco J."/>
            <person name="Jiang X."/>
            <person name="Kearney S.M."/>
            <person name="Perrotta A.R."/>
            <person name="Berdy B."/>
            <person name="Zhao S."/>
            <person name="Lieberman T.D."/>
            <person name="Swanson P.K."/>
            <person name="Smith M."/>
            <person name="Roesemann S."/>
            <person name="Alexander J.E."/>
            <person name="Rich S.A."/>
            <person name="Livny J."/>
            <person name="Vlamakis H."/>
            <person name="Clish C."/>
            <person name="Bullock K."/>
            <person name="Deik A."/>
            <person name="Scott J."/>
            <person name="Pierce K.A."/>
            <person name="Xavier R.J."/>
            <person name="Alm E.J."/>
        </authorList>
    </citation>
    <scope>NUCLEOTIDE SEQUENCE [LARGE SCALE GENOMIC DNA]</scope>
    <source>
        <strain evidence="7 8">BIOML-A14</strain>
    </source>
</reference>
<keyword evidence="5" id="KW-0998">Cell outer membrane</keyword>
<keyword evidence="4" id="KW-0472">Membrane</keyword>
<evidence type="ECO:0000256" key="2">
    <source>
        <dbReference type="ARBA" id="ARBA00006275"/>
    </source>
</evidence>
<evidence type="ECO:0000313" key="8">
    <source>
        <dbReference type="Proteomes" id="UP000435985"/>
    </source>
</evidence>
<comment type="caution">
    <text evidence="7">The sequence shown here is derived from an EMBL/GenBank/DDBJ whole genome shotgun (WGS) entry which is preliminary data.</text>
</comment>
<dbReference type="AlphaFoldDB" id="A0A642C479"/>
<comment type="similarity">
    <text evidence="2">Belongs to the SusD family.</text>
</comment>
<feature type="non-terminal residue" evidence="7">
    <location>
        <position position="1"/>
    </location>
</feature>
<evidence type="ECO:0000256" key="5">
    <source>
        <dbReference type="ARBA" id="ARBA00023237"/>
    </source>
</evidence>
<dbReference type="InterPro" id="IPR012944">
    <property type="entry name" value="SusD_RagB_dom"/>
</dbReference>
<sequence length="197" mass="23134">YKGIKQVTFFTGGSSSYLESGDCVKVGYMWRRPLDPALNTESGSWGTVFWPYFRLAEIYLDYAEACNEKPERNETEALKYINLVRERSGLNALETAYPEVKGNKDLLRMLIQKERMVELAFEGHRYYDARRWMIAQQEFPGPEYSLNLLATSYEDSWSRTSNVWKGGPRVFEPKHYFFPINQEQLSEMKNITQNYGW</sequence>
<dbReference type="Gene3D" id="1.25.40.390">
    <property type="match status" value="1"/>
</dbReference>
<protein>
    <submittedName>
        <fullName evidence="7">RagB/SusD family nutrient uptake outer membrane protein</fullName>
    </submittedName>
</protein>
<keyword evidence="3" id="KW-0732">Signal</keyword>